<accession>A0ABR3EMK2</accession>
<keyword evidence="2" id="KW-1185">Reference proteome</keyword>
<sequence length="334" mass="38562">MKRLAERGWEHHDLSHQDVTNHALMKSKKIPTERTWTKLCSTLEDVLRRVRDERLAKERYSVLDERYVSLAKIFGRFRKTLFPEGGNRVVVSPGDYIRLCTEDPIIDKLIWETPFDQTVSEQDILKVFETVDFRGTLRDWCGKRERDLDALLRAQDVPVSVDLGTAIFKVPIGPEGKKFRGLIGSDLLSGESSALDDSPVPWQRPEYNPYIEFEIRPSESLEDSGIVYDSKASWYARQMVEMFNTKDIRNVRERNPLFECLSCSKETQESDSGRPRILMRCLQVLSHVHANHDLSVDTVNEGMRAGVEQTEADMREVWKAKPDTYPPSFPVVRD</sequence>
<dbReference type="Proteomes" id="UP001465976">
    <property type="component" value="Unassembled WGS sequence"/>
</dbReference>
<name>A0ABR3EMK2_9AGAR</name>
<protein>
    <submittedName>
        <fullName evidence="1">Uncharacterized protein</fullName>
    </submittedName>
</protein>
<dbReference type="EMBL" id="JBAHYK010002981">
    <property type="protein sequence ID" value="KAL0564107.1"/>
    <property type="molecule type" value="Genomic_DNA"/>
</dbReference>
<evidence type="ECO:0000313" key="2">
    <source>
        <dbReference type="Proteomes" id="UP001465976"/>
    </source>
</evidence>
<gene>
    <name evidence="1" type="ORF">V5O48_017950</name>
</gene>
<evidence type="ECO:0000313" key="1">
    <source>
        <dbReference type="EMBL" id="KAL0564107.1"/>
    </source>
</evidence>
<organism evidence="1 2">
    <name type="scientific">Marasmius crinis-equi</name>
    <dbReference type="NCBI Taxonomy" id="585013"/>
    <lineage>
        <taxon>Eukaryota</taxon>
        <taxon>Fungi</taxon>
        <taxon>Dikarya</taxon>
        <taxon>Basidiomycota</taxon>
        <taxon>Agaricomycotina</taxon>
        <taxon>Agaricomycetes</taxon>
        <taxon>Agaricomycetidae</taxon>
        <taxon>Agaricales</taxon>
        <taxon>Marasmiineae</taxon>
        <taxon>Marasmiaceae</taxon>
        <taxon>Marasmius</taxon>
    </lineage>
</organism>
<proteinExistence type="predicted"/>
<comment type="caution">
    <text evidence="1">The sequence shown here is derived from an EMBL/GenBank/DDBJ whole genome shotgun (WGS) entry which is preliminary data.</text>
</comment>
<reference evidence="1 2" key="1">
    <citation type="submission" date="2024-02" db="EMBL/GenBank/DDBJ databases">
        <title>A draft genome for the cacao thread blight pathogen Marasmius crinis-equi.</title>
        <authorList>
            <person name="Cohen S.P."/>
            <person name="Baruah I.K."/>
            <person name="Amoako-Attah I."/>
            <person name="Bukari Y."/>
            <person name="Meinhardt L.W."/>
            <person name="Bailey B.A."/>
        </authorList>
    </citation>
    <scope>NUCLEOTIDE SEQUENCE [LARGE SCALE GENOMIC DNA]</scope>
    <source>
        <strain evidence="1 2">GH-76</strain>
    </source>
</reference>